<evidence type="ECO:0000313" key="2">
    <source>
        <dbReference type="Proteomes" id="UP000004095"/>
    </source>
</evidence>
<organism evidence="1 2">
    <name type="scientific">Microscilla marina ATCC 23134</name>
    <dbReference type="NCBI Taxonomy" id="313606"/>
    <lineage>
        <taxon>Bacteria</taxon>
        <taxon>Pseudomonadati</taxon>
        <taxon>Bacteroidota</taxon>
        <taxon>Cytophagia</taxon>
        <taxon>Cytophagales</taxon>
        <taxon>Microscillaceae</taxon>
        <taxon>Microscilla</taxon>
    </lineage>
</organism>
<dbReference type="AlphaFoldDB" id="A1ZWR8"/>
<dbReference type="EMBL" id="AAWS01000053">
    <property type="protein sequence ID" value="EAY25200.1"/>
    <property type="molecule type" value="Genomic_DNA"/>
</dbReference>
<name>A1ZWR8_MICM2</name>
<comment type="caution">
    <text evidence="1">The sequence shown here is derived from an EMBL/GenBank/DDBJ whole genome shotgun (WGS) entry which is preliminary data.</text>
</comment>
<sequence>MICLWAGCALMSCNSNAPEKLDKEDFTLVKIPGKYSIQIPKYMKRSIGLNQYASLQYQNTTKGMYVIVIDEDTTAKKILSKAMELSGGSVLSYYRKQKMEQLGQDLKISKKHDGKLIKINGLEAETVNIDASTKEIETDVAYFFTFIEGKKSLYMLMGWTMASQRKKYQGTFGQVAKSFQEL</sequence>
<dbReference type="Gene3D" id="3.40.1000.10">
    <property type="entry name" value="Mog1/PsbP, alpha/beta/alpha sandwich"/>
    <property type="match status" value="1"/>
</dbReference>
<dbReference type="Proteomes" id="UP000004095">
    <property type="component" value="Unassembled WGS sequence"/>
</dbReference>
<dbReference type="eggNOG" id="COG4969">
    <property type="taxonomic scope" value="Bacteria"/>
</dbReference>
<keyword evidence="2" id="KW-1185">Reference proteome</keyword>
<reference evidence="1 2" key="1">
    <citation type="submission" date="2007-01" db="EMBL/GenBank/DDBJ databases">
        <authorList>
            <person name="Haygood M."/>
            <person name="Podell S."/>
            <person name="Anderson C."/>
            <person name="Hopkinson B."/>
            <person name="Roe K."/>
            <person name="Barbeau K."/>
            <person name="Gaasterland T."/>
            <person name="Ferriera S."/>
            <person name="Johnson J."/>
            <person name="Kravitz S."/>
            <person name="Beeson K."/>
            <person name="Sutton G."/>
            <person name="Rogers Y.-H."/>
            <person name="Friedman R."/>
            <person name="Frazier M."/>
            <person name="Venter J.C."/>
        </authorList>
    </citation>
    <scope>NUCLEOTIDE SEQUENCE [LARGE SCALE GENOMIC DNA]</scope>
    <source>
        <strain evidence="1 2">ATCC 23134</strain>
    </source>
</reference>
<accession>A1ZWR8</accession>
<gene>
    <name evidence="1" type="ORF">M23134_06796</name>
</gene>
<evidence type="ECO:0000313" key="1">
    <source>
        <dbReference type="EMBL" id="EAY25200.1"/>
    </source>
</evidence>
<proteinExistence type="predicted"/>
<protein>
    <submittedName>
        <fullName evidence="1">Uncharacterized protein</fullName>
    </submittedName>
</protein>